<dbReference type="EMBL" id="MU001674">
    <property type="protein sequence ID" value="KAF2460120.1"/>
    <property type="molecule type" value="Genomic_DNA"/>
</dbReference>
<dbReference type="OrthoDB" id="3927958at2759"/>
<gene>
    <name evidence="2" type="ORF">BDY21DRAFT_337450</name>
</gene>
<reference evidence="2" key="1">
    <citation type="journal article" date="2020" name="Stud. Mycol.">
        <title>101 Dothideomycetes genomes: a test case for predicting lifestyles and emergence of pathogens.</title>
        <authorList>
            <person name="Haridas S."/>
            <person name="Albert R."/>
            <person name="Binder M."/>
            <person name="Bloem J."/>
            <person name="Labutti K."/>
            <person name="Salamov A."/>
            <person name="Andreopoulos B."/>
            <person name="Baker S."/>
            <person name="Barry K."/>
            <person name="Bills G."/>
            <person name="Bluhm B."/>
            <person name="Cannon C."/>
            <person name="Castanera R."/>
            <person name="Culley D."/>
            <person name="Daum C."/>
            <person name="Ezra D."/>
            <person name="Gonzalez J."/>
            <person name="Henrissat B."/>
            <person name="Kuo A."/>
            <person name="Liang C."/>
            <person name="Lipzen A."/>
            <person name="Lutzoni F."/>
            <person name="Magnuson J."/>
            <person name="Mondo S."/>
            <person name="Nolan M."/>
            <person name="Ohm R."/>
            <person name="Pangilinan J."/>
            <person name="Park H.-J."/>
            <person name="Ramirez L."/>
            <person name="Alfaro M."/>
            <person name="Sun H."/>
            <person name="Tritt A."/>
            <person name="Yoshinaga Y."/>
            <person name="Zwiers L.-H."/>
            <person name="Turgeon B."/>
            <person name="Goodwin S."/>
            <person name="Spatafora J."/>
            <person name="Crous P."/>
            <person name="Grigoriev I."/>
        </authorList>
    </citation>
    <scope>NUCLEOTIDE SEQUENCE</scope>
    <source>
        <strain evidence="2">ATCC 16933</strain>
    </source>
</reference>
<evidence type="ECO:0000256" key="1">
    <source>
        <dbReference type="SAM" id="MobiDB-lite"/>
    </source>
</evidence>
<sequence>MCYHRLYIHLPCGHTFLSPTPIRPPCSRFPRCTTASSPRTHPFQTFRLYCPCAACAARLRQTLAELERANGGEVGRGGGGGGAGRVGEDRWRVTYVDPRAEARREGWGVGAGMGLGAESQRRDSGVGSGSGSGSASRDRGGEGRTMWKGLKDWRWSG</sequence>
<proteinExistence type="predicted"/>
<evidence type="ECO:0000313" key="3">
    <source>
        <dbReference type="Proteomes" id="UP000799766"/>
    </source>
</evidence>
<dbReference type="Proteomes" id="UP000799766">
    <property type="component" value="Unassembled WGS sequence"/>
</dbReference>
<name>A0A6A6P829_9PEZI</name>
<organism evidence="2 3">
    <name type="scientific">Lineolata rhizophorae</name>
    <dbReference type="NCBI Taxonomy" id="578093"/>
    <lineage>
        <taxon>Eukaryota</taxon>
        <taxon>Fungi</taxon>
        <taxon>Dikarya</taxon>
        <taxon>Ascomycota</taxon>
        <taxon>Pezizomycotina</taxon>
        <taxon>Dothideomycetes</taxon>
        <taxon>Dothideomycetes incertae sedis</taxon>
        <taxon>Lineolatales</taxon>
        <taxon>Lineolataceae</taxon>
        <taxon>Lineolata</taxon>
    </lineage>
</organism>
<protein>
    <submittedName>
        <fullName evidence="2">Uncharacterized protein</fullName>
    </submittedName>
</protein>
<evidence type="ECO:0000313" key="2">
    <source>
        <dbReference type="EMBL" id="KAF2460120.1"/>
    </source>
</evidence>
<dbReference type="AlphaFoldDB" id="A0A6A6P829"/>
<feature type="region of interest" description="Disordered" evidence="1">
    <location>
        <begin position="109"/>
        <end position="157"/>
    </location>
</feature>
<keyword evidence="3" id="KW-1185">Reference proteome</keyword>
<accession>A0A6A6P829</accession>